<evidence type="ECO:0000313" key="15">
    <source>
        <dbReference type="Proteomes" id="UP000663879"/>
    </source>
</evidence>
<evidence type="ECO:0000256" key="1">
    <source>
        <dbReference type="ARBA" id="ARBA00001954"/>
    </source>
</evidence>
<evidence type="ECO:0000259" key="13">
    <source>
        <dbReference type="PROSITE" id="PS51184"/>
    </source>
</evidence>
<comment type="cofactor">
    <cofactor evidence="1">
        <name>Fe(2+)</name>
        <dbReference type="ChEBI" id="CHEBI:29033"/>
    </cofactor>
</comment>
<keyword evidence="5" id="KW-0223">Dioxygenase</keyword>
<dbReference type="Proteomes" id="UP000663879">
    <property type="component" value="Unassembled WGS sequence"/>
</dbReference>
<dbReference type="InterPro" id="IPR003347">
    <property type="entry name" value="JmjC_dom"/>
</dbReference>
<dbReference type="Pfam" id="PF02373">
    <property type="entry name" value="JmjC"/>
    <property type="match status" value="1"/>
</dbReference>
<evidence type="ECO:0000256" key="10">
    <source>
        <dbReference type="ARBA" id="ARBA00023242"/>
    </source>
</evidence>
<evidence type="ECO:0000256" key="12">
    <source>
        <dbReference type="SAM" id="MobiDB-lite"/>
    </source>
</evidence>
<evidence type="ECO:0000256" key="5">
    <source>
        <dbReference type="ARBA" id="ARBA00022964"/>
    </source>
</evidence>
<accession>A0A814A5M5</accession>
<evidence type="ECO:0000256" key="4">
    <source>
        <dbReference type="ARBA" id="ARBA00022853"/>
    </source>
</evidence>
<feature type="compositionally biased region" description="Low complexity" evidence="12">
    <location>
        <begin position="347"/>
        <end position="361"/>
    </location>
</feature>
<dbReference type="PROSITE" id="PS51184">
    <property type="entry name" value="JMJC"/>
    <property type="match status" value="1"/>
</dbReference>
<keyword evidence="10" id="KW-0539">Nucleus</keyword>
<evidence type="ECO:0000256" key="11">
    <source>
        <dbReference type="ARBA" id="ARBA00038068"/>
    </source>
</evidence>
<dbReference type="SMART" id="SM00558">
    <property type="entry name" value="JmjC"/>
    <property type="match status" value="1"/>
</dbReference>
<gene>
    <name evidence="14" type="ORF">OXX778_LOCUS11808</name>
</gene>
<feature type="compositionally biased region" description="Basic and acidic residues" evidence="12">
    <location>
        <begin position="392"/>
        <end position="407"/>
    </location>
</feature>
<dbReference type="PANTHER" id="PTHR12480:SF32">
    <property type="entry name" value="BIFUNCTIONAL ARGININE DEMETHYLASE AND LYSYL-HYDROXYLASE JMJD6"/>
    <property type="match status" value="1"/>
</dbReference>
<sequence length="430" mass="50266">MSYQNGTASKRYYKRIKSIKKKARSELKTDEEWHKYNYYKNFDLSYENLPDNIDRIDINKVSIEEFIEKYEKPYKPCIIKNAQTDWLAKEKWTLDKLEKKFRNKYFKVGEDDEGYSVKLKMKYYRQYIEKNIDDSPLYLFESSFGEHPKKKKLLDHYTTPTYFQEDLFQYAGEKKRPPYRWFVLGPERSGTGIHIDPLGTSAWNALVSGHKRWVLFPTNTPKELLKVTRTEGGKQSDEGITWFKVIYPRIKSGSWPEEFKPIECVQGPGETIFVPGGWWHVVLNLDLTVAVTQNYCSTQNFPVVWHKTLRGRPKLAKKWYRTLKKIRPDLIEIADKIDPNMDIGVQSDSSSDSSSSSSSESSDSESESDEENHVNKSPRKLANLTNGNIVNHTDDDQSHAKKRKVDDDQNCAVKNANLNRELNVNRYYKS</sequence>
<dbReference type="FunFam" id="2.60.120.650:FF:000010">
    <property type="entry name" value="bifunctional arginine demethylase and lysyl-hydroxylase JMJD6 isoform X2"/>
    <property type="match status" value="1"/>
</dbReference>
<dbReference type="GO" id="GO:0033749">
    <property type="term" value="F:histone H4R3 demethylase activity"/>
    <property type="evidence" value="ECO:0007669"/>
    <property type="project" value="TreeGrafter"/>
</dbReference>
<dbReference type="PANTHER" id="PTHR12480">
    <property type="entry name" value="ARGININE DEMETHYLASE AND LYSYL-HYDROXYLASE JMJD"/>
    <property type="match status" value="1"/>
</dbReference>
<dbReference type="InterPro" id="IPR050910">
    <property type="entry name" value="JMJD6_ArgDemeth/LysHydrox"/>
</dbReference>
<keyword evidence="4" id="KW-0156">Chromatin regulator</keyword>
<dbReference type="FunFam" id="1.20.1280.270:FF:000001">
    <property type="entry name" value="Bifunctional arginine demethylase and lysyl-hydroxylase JMJD6"/>
    <property type="match status" value="1"/>
</dbReference>
<keyword evidence="15" id="KW-1185">Reference proteome</keyword>
<evidence type="ECO:0000313" key="14">
    <source>
        <dbReference type="EMBL" id="CAF0909213.1"/>
    </source>
</evidence>
<proteinExistence type="inferred from homology"/>
<protein>
    <recommendedName>
        <fullName evidence="13">JmjC domain-containing protein</fullName>
    </recommendedName>
</protein>
<organism evidence="14 15">
    <name type="scientific">Brachionus calyciflorus</name>
    <dbReference type="NCBI Taxonomy" id="104777"/>
    <lineage>
        <taxon>Eukaryota</taxon>
        <taxon>Metazoa</taxon>
        <taxon>Spiralia</taxon>
        <taxon>Gnathifera</taxon>
        <taxon>Rotifera</taxon>
        <taxon>Eurotatoria</taxon>
        <taxon>Monogononta</taxon>
        <taxon>Pseudotrocha</taxon>
        <taxon>Ploima</taxon>
        <taxon>Brachionidae</taxon>
        <taxon>Brachionus</taxon>
    </lineage>
</organism>
<dbReference type="Gene3D" id="2.60.120.650">
    <property type="entry name" value="Cupin"/>
    <property type="match status" value="1"/>
</dbReference>
<name>A0A814A5M5_9BILA</name>
<dbReference type="SUPFAM" id="SSF51197">
    <property type="entry name" value="Clavaminate synthase-like"/>
    <property type="match status" value="1"/>
</dbReference>
<keyword evidence="3" id="KW-0479">Metal-binding</keyword>
<keyword evidence="9" id="KW-0804">Transcription</keyword>
<keyword evidence="8" id="KW-0805">Transcription regulation</keyword>
<dbReference type="GO" id="GO:0005634">
    <property type="term" value="C:nucleus"/>
    <property type="evidence" value="ECO:0007669"/>
    <property type="project" value="UniProtKB-SubCell"/>
</dbReference>
<dbReference type="OrthoDB" id="424465at2759"/>
<dbReference type="EMBL" id="CAJNOC010002048">
    <property type="protein sequence ID" value="CAF0909213.1"/>
    <property type="molecule type" value="Genomic_DNA"/>
</dbReference>
<dbReference type="GO" id="GO:0006909">
    <property type="term" value="P:phagocytosis"/>
    <property type="evidence" value="ECO:0007669"/>
    <property type="project" value="TreeGrafter"/>
</dbReference>
<dbReference type="Gene3D" id="1.20.1280.270">
    <property type="match status" value="1"/>
</dbReference>
<dbReference type="GO" id="GO:0005737">
    <property type="term" value="C:cytoplasm"/>
    <property type="evidence" value="ECO:0007669"/>
    <property type="project" value="TreeGrafter"/>
</dbReference>
<evidence type="ECO:0000256" key="7">
    <source>
        <dbReference type="ARBA" id="ARBA00023004"/>
    </source>
</evidence>
<evidence type="ECO:0000256" key="2">
    <source>
        <dbReference type="ARBA" id="ARBA00004123"/>
    </source>
</evidence>
<evidence type="ECO:0000256" key="9">
    <source>
        <dbReference type="ARBA" id="ARBA00023163"/>
    </source>
</evidence>
<comment type="similarity">
    <text evidence="11">Belongs to the JMJD6 family.</text>
</comment>
<evidence type="ECO:0000256" key="8">
    <source>
        <dbReference type="ARBA" id="ARBA00023015"/>
    </source>
</evidence>
<dbReference type="GO" id="GO:0106140">
    <property type="term" value="F:P-TEFb complex binding"/>
    <property type="evidence" value="ECO:0007669"/>
    <property type="project" value="TreeGrafter"/>
</dbReference>
<evidence type="ECO:0000256" key="3">
    <source>
        <dbReference type="ARBA" id="ARBA00022723"/>
    </source>
</evidence>
<evidence type="ECO:0000256" key="6">
    <source>
        <dbReference type="ARBA" id="ARBA00023002"/>
    </source>
</evidence>
<keyword evidence="6" id="KW-0560">Oxidoreductase</keyword>
<comment type="caution">
    <text evidence="14">The sequence shown here is derived from an EMBL/GenBank/DDBJ whole genome shotgun (WGS) entry which is preliminary data.</text>
</comment>
<reference evidence="14" key="1">
    <citation type="submission" date="2021-02" db="EMBL/GenBank/DDBJ databases">
        <authorList>
            <person name="Nowell W R."/>
        </authorList>
    </citation>
    <scope>NUCLEOTIDE SEQUENCE</scope>
    <source>
        <strain evidence="14">Ploen Becks lab</strain>
    </source>
</reference>
<dbReference type="AlphaFoldDB" id="A0A814A5M5"/>
<keyword evidence="7" id="KW-0408">Iron</keyword>
<feature type="domain" description="JmjC" evidence="13">
    <location>
        <begin position="148"/>
        <end position="312"/>
    </location>
</feature>
<feature type="region of interest" description="Disordered" evidence="12">
    <location>
        <begin position="341"/>
        <end position="412"/>
    </location>
</feature>
<dbReference type="GO" id="GO:0046872">
    <property type="term" value="F:metal ion binding"/>
    <property type="evidence" value="ECO:0007669"/>
    <property type="project" value="UniProtKB-KW"/>
</dbReference>
<comment type="subcellular location">
    <subcellularLocation>
        <location evidence="2">Nucleus</location>
    </subcellularLocation>
</comment>